<dbReference type="GO" id="GO:0019752">
    <property type="term" value="P:carboxylic acid metabolic process"/>
    <property type="evidence" value="ECO:0007669"/>
    <property type="project" value="InterPro"/>
</dbReference>
<dbReference type="PROSITE" id="PS00392">
    <property type="entry name" value="DDC_GAD_HDC_YDC"/>
    <property type="match status" value="1"/>
</dbReference>
<evidence type="ECO:0000256" key="2">
    <source>
        <dbReference type="ARBA" id="ARBA00009533"/>
    </source>
</evidence>
<evidence type="ECO:0000256" key="7">
    <source>
        <dbReference type="RuleBase" id="RU000382"/>
    </source>
</evidence>
<keyword evidence="3" id="KW-0210">Decarboxylase</keyword>
<keyword evidence="4 6" id="KW-0663">Pyridoxal phosphate</keyword>
<evidence type="ECO:0000256" key="5">
    <source>
        <dbReference type="ARBA" id="ARBA00023239"/>
    </source>
</evidence>
<comment type="similarity">
    <text evidence="2 7">Belongs to the group II decarboxylase family.</text>
</comment>
<dbReference type="PANTHER" id="PTHR11999">
    <property type="entry name" value="GROUP II PYRIDOXAL-5-PHOSPHATE DECARBOXYLASE"/>
    <property type="match status" value="1"/>
</dbReference>
<evidence type="ECO:0000313" key="9">
    <source>
        <dbReference type="Proteomes" id="UP000252706"/>
    </source>
</evidence>
<evidence type="ECO:0000256" key="3">
    <source>
        <dbReference type="ARBA" id="ARBA00022793"/>
    </source>
</evidence>
<dbReference type="Gene3D" id="1.20.1340.10">
    <property type="entry name" value="dopa decarboxylase, N-terminal domain"/>
    <property type="match status" value="1"/>
</dbReference>
<gene>
    <name evidence="8" type="ORF">DS909_21905</name>
</gene>
<evidence type="ECO:0000256" key="6">
    <source>
        <dbReference type="PIRSR" id="PIRSR602129-50"/>
    </source>
</evidence>
<dbReference type="AlphaFoldDB" id="A0A366WM08"/>
<dbReference type="Proteomes" id="UP000252706">
    <property type="component" value="Unassembled WGS sequence"/>
</dbReference>
<dbReference type="InterPro" id="IPR021115">
    <property type="entry name" value="Pyridoxal-P_BS"/>
</dbReference>
<name>A0A366WM08_9RHOB</name>
<dbReference type="PANTHER" id="PTHR11999:SF70">
    <property type="entry name" value="MIP05841P"/>
    <property type="match status" value="1"/>
</dbReference>
<dbReference type="GO" id="GO:0016831">
    <property type="term" value="F:carboxy-lyase activity"/>
    <property type="evidence" value="ECO:0007669"/>
    <property type="project" value="UniProtKB-KW"/>
</dbReference>
<dbReference type="Gene3D" id="3.40.640.10">
    <property type="entry name" value="Type I PLP-dependent aspartate aminotransferase-like (Major domain)"/>
    <property type="match status" value="1"/>
</dbReference>
<evidence type="ECO:0000256" key="4">
    <source>
        <dbReference type="ARBA" id="ARBA00022898"/>
    </source>
</evidence>
<dbReference type="OrthoDB" id="9803665at2"/>
<accession>A0A366WM08</accession>
<dbReference type="InterPro" id="IPR015422">
    <property type="entry name" value="PyrdxlP-dep_Trfase_small"/>
</dbReference>
<sequence length="530" mass="58460">MVRKSFQLASVLAGLISRDQFILPQNICFEGTSYACFSFHSRTRRVDNSKEETLDPDNWEDSRALAHRMVDEAVDHLDQVRERPVWRPMPDSVRAKFQSALPEDPTPLEQVYNEYRETVGAYPMGNIHPRFWGWYMGSSNFTGALSDFLAAVEGSNLGGGNTGAAQVEQQVVDWLKEIAGFPRNASGTLTSGGSMANLVAHTVIRNLAAGYDVRKEGIAALKAPLRFYASDQVHSCHQKALETLGLGSKALVEVASDNSQRMRLDALEAAIKEDRASGLQPACVIGTAGTTNTGAIDDLTGIADLCEREGIWFHVDGCIGGVLRLARDHAHLVAGIERAGSVAIDPHKWLHTPFEAGAILIKDPDAHFATFEMHGPYLQLQERGMIAGKFLADYGLELSRGFRALKIWMAFKEQGAAKFGRLIAQDIALARYMAEQIEAHPLLELIAPVDLNIVCFRHLASDEDAAKALNTEIMLRIQERGLAVPSDTTVQGKHGLRCAFNNHRTQIEDIDEFLRDVMQIAEEILLEQSE</sequence>
<organism evidence="8 9">
    <name type="scientific">Phaeobacter gallaeciensis</name>
    <dbReference type="NCBI Taxonomy" id="60890"/>
    <lineage>
        <taxon>Bacteria</taxon>
        <taxon>Pseudomonadati</taxon>
        <taxon>Pseudomonadota</taxon>
        <taxon>Alphaproteobacteria</taxon>
        <taxon>Rhodobacterales</taxon>
        <taxon>Roseobacteraceae</taxon>
        <taxon>Phaeobacter</taxon>
    </lineage>
</organism>
<dbReference type="EMBL" id="QOCE01000050">
    <property type="protein sequence ID" value="RBW50333.1"/>
    <property type="molecule type" value="Genomic_DNA"/>
</dbReference>
<dbReference type="PRINTS" id="PR00800">
    <property type="entry name" value="YHDCRBOXLASE"/>
</dbReference>
<feature type="modified residue" description="N6-(pyridoxal phosphate)lysine" evidence="6">
    <location>
        <position position="348"/>
    </location>
</feature>
<dbReference type="GO" id="GO:0030170">
    <property type="term" value="F:pyridoxal phosphate binding"/>
    <property type="evidence" value="ECO:0007669"/>
    <property type="project" value="InterPro"/>
</dbReference>
<reference evidence="8 9" key="1">
    <citation type="submission" date="2018-07" db="EMBL/GenBank/DDBJ databases">
        <title>Modular assembly of carbohydrate-degrading microbial communities in the ocean.</title>
        <authorList>
            <person name="Enke T.N."/>
            <person name="Datta M.S."/>
            <person name="Schwartzman J.A."/>
            <person name="Cermak N."/>
            <person name="Schmitz D.A."/>
            <person name="Barrere J."/>
            <person name="Cordero O.X."/>
        </authorList>
    </citation>
    <scope>NUCLEOTIDE SEQUENCE [LARGE SCALE GENOMIC DNA]</scope>
    <source>
        <strain evidence="8 9">C3M10</strain>
    </source>
</reference>
<comment type="caution">
    <text evidence="8">The sequence shown here is derived from an EMBL/GenBank/DDBJ whole genome shotgun (WGS) entry which is preliminary data.</text>
</comment>
<dbReference type="InterPro" id="IPR002129">
    <property type="entry name" value="PyrdxlP-dep_de-COase"/>
</dbReference>
<dbReference type="InterPro" id="IPR015421">
    <property type="entry name" value="PyrdxlP-dep_Trfase_major"/>
</dbReference>
<evidence type="ECO:0000313" key="8">
    <source>
        <dbReference type="EMBL" id="RBW50333.1"/>
    </source>
</evidence>
<dbReference type="InterPro" id="IPR010977">
    <property type="entry name" value="Aromatic_deC"/>
</dbReference>
<dbReference type="InterPro" id="IPR015424">
    <property type="entry name" value="PyrdxlP-dep_Trfase"/>
</dbReference>
<evidence type="ECO:0000256" key="1">
    <source>
        <dbReference type="ARBA" id="ARBA00001933"/>
    </source>
</evidence>
<dbReference type="Gene3D" id="3.90.1150.10">
    <property type="entry name" value="Aspartate Aminotransferase, domain 1"/>
    <property type="match status" value="1"/>
</dbReference>
<dbReference type="SUPFAM" id="SSF53383">
    <property type="entry name" value="PLP-dependent transferases"/>
    <property type="match status" value="1"/>
</dbReference>
<keyword evidence="5 7" id="KW-0456">Lyase</keyword>
<comment type="cofactor">
    <cofactor evidence="1 6 7">
        <name>pyridoxal 5'-phosphate</name>
        <dbReference type="ChEBI" id="CHEBI:597326"/>
    </cofactor>
</comment>
<protein>
    <submittedName>
        <fullName evidence="8">Amino acid decarboxylase</fullName>
    </submittedName>
</protein>
<dbReference type="Pfam" id="PF00282">
    <property type="entry name" value="Pyridoxal_deC"/>
    <property type="match status" value="1"/>
</dbReference>
<proteinExistence type="inferred from homology"/>
<dbReference type="GO" id="GO:0006520">
    <property type="term" value="P:amino acid metabolic process"/>
    <property type="evidence" value="ECO:0007669"/>
    <property type="project" value="InterPro"/>
</dbReference>